<dbReference type="PANTHER" id="PTHR38011">
    <property type="entry name" value="DIHYDROFOLATE REDUCTASE FAMILY PROTEIN (AFU_ORTHOLOGUE AFUA_8G06820)"/>
    <property type="match status" value="1"/>
</dbReference>
<dbReference type="RefSeq" id="WP_237867870.1">
    <property type="nucleotide sequence ID" value="NZ_JAKLTR010000001.1"/>
</dbReference>
<dbReference type="Pfam" id="PF01872">
    <property type="entry name" value="RibD_C"/>
    <property type="match status" value="1"/>
</dbReference>
<reference evidence="2" key="1">
    <citation type="submission" date="2022-01" db="EMBL/GenBank/DDBJ databases">
        <authorList>
            <person name="Jo J.-H."/>
            <person name="Im W.-T."/>
        </authorList>
    </citation>
    <scope>NUCLEOTIDE SEQUENCE</scope>
    <source>
        <strain evidence="2">NA20</strain>
    </source>
</reference>
<evidence type="ECO:0000313" key="3">
    <source>
        <dbReference type="Proteomes" id="UP001165367"/>
    </source>
</evidence>
<protein>
    <submittedName>
        <fullName evidence="2">Dihydrofolate reductase family protein</fullName>
    </submittedName>
</protein>
<keyword evidence="3" id="KW-1185">Reference proteome</keyword>
<dbReference type="PANTHER" id="PTHR38011:SF11">
    <property type="entry name" value="2,5-DIAMINO-6-RIBOSYLAMINO-4(3H)-PYRIMIDINONE 5'-PHOSPHATE REDUCTASE"/>
    <property type="match status" value="1"/>
</dbReference>
<dbReference type="SUPFAM" id="SSF53597">
    <property type="entry name" value="Dihydrofolate reductase-like"/>
    <property type="match status" value="1"/>
</dbReference>
<name>A0ABS9KJZ1_9BACT</name>
<dbReference type="EMBL" id="JAKLTR010000001">
    <property type="protein sequence ID" value="MCG2612641.1"/>
    <property type="molecule type" value="Genomic_DNA"/>
</dbReference>
<sequence length="193" mass="21848">MRKLILSMNITLDGFIAGPRCELDWHFSYWNSEMARYAANQLALVDTILLGRVTYTAMAKHWPFVLMDDTFPRDDIAFADMMNTHSKFVFSNTLAEASWYNSTLVKEEPASAIRKLKRMPGKDMIIFGSGRLAKSLIKQDLIDEYILWTYPVILGEGKTLFGDTGRPSSLRLVTSTAFSSGVVLMDYHVCRSA</sequence>
<comment type="caution">
    <text evidence="2">The sequence shown here is derived from an EMBL/GenBank/DDBJ whole genome shotgun (WGS) entry which is preliminary data.</text>
</comment>
<dbReference type="Gene3D" id="3.40.430.10">
    <property type="entry name" value="Dihydrofolate Reductase, subunit A"/>
    <property type="match status" value="1"/>
</dbReference>
<dbReference type="InterPro" id="IPR024072">
    <property type="entry name" value="DHFR-like_dom_sf"/>
</dbReference>
<dbReference type="InterPro" id="IPR050765">
    <property type="entry name" value="Riboflavin_Biosynth_HTPR"/>
</dbReference>
<proteinExistence type="predicted"/>
<gene>
    <name evidence="2" type="ORF">LZZ85_00055</name>
</gene>
<evidence type="ECO:0000313" key="2">
    <source>
        <dbReference type="EMBL" id="MCG2612641.1"/>
    </source>
</evidence>
<dbReference type="Proteomes" id="UP001165367">
    <property type="component" value="Unassembled WGS sequence"/>
</dbReference>
<evidence type="ECO:0000259" key="1">
    <source>
        <dbReference type="Pfam" id="PF01872"/>
    </source>
</evidence>
<organism evidence="2 3">
    <name type="scientific">Terrimonas ginsenosidimutans</name>
    <dbReference type="NCBI Taxonomy" id="2908004"/>
    <lineage>
        <taxon>Bacteria</taxon>
        <taxon>Pseudomonadati</taxon>
        <taxon>Bacteroidota</taxon>
        <taxon>Chitinophagia</taxon>
        <taxon>Chitinophagales</taxon>
        <taxon>Chitinophagaceae</taxon>
        <taxon>Terrimonas</taxon>
    </lineage>
</organism>
<accession>A0ABS9KJZ1</accession>
<feature type="domain" description="Bacterial bifunctional deaminase-reductase C-terminal" evidence="1">
    <location>
        <begin position="2"/>
        <end position="184"/>
    </location>
</feature>
<dbReference type="InterPro" id="IPR002734">
    <property type="entry name" value="RibDG_C"/>
</dbReference>